<reference evidence="3" key="1">
    <citation type="submission" date="2010-08" db="EMBL/GenBank/DDBJ databases">
        <authorList>
            <consortium name="Caenorhabditis japonica Sequencing Consortium"/>
            <person name="Wilson R.K."/>
        </authorList>
    </citation>
    <scope>NUCLEOTIDE SEQUENCE [LARGE SCALE GENOMIC DNA]</scope>
    <source>
        <strain evidence="3">DF5081</strain>
    </source>
</reference>
<dbReference type="EnsemblMetazoa" id="CJA31519.1">
    <property type="protein sequence ID" value="CJA31519.1"/>
    <property type="gene ID" value="WBGene00207366"/>
</dbReference>
<accession>A0A8R1IC91</accession>
<dbReference type="AlphaFoldDB" id="A0A8R1IC91"/>
<evidence type="ECO:0000313" key="3">
    <source>
        <dbReference type="Proteomes" id="UP000005237"/>
    </source>
</evidence>
<keyword evidence="1" id="KW-0472">Membrane</keyword>
<keyword evidence="3" id="KW-1185">Reference proteome</keyword>
<sequence length="72" mass="8911">MHETNSLSDDPFMIFTFLSYSMIHYISYSLEHLQGESRKEDDTLLKRWVRMMFYTFYQPYLFSLIMLYPDFE</sequence>
<evidence type="ECO:0000313" key="2">
    <source>
        <dbReference type="EnsemblMetazoa" id="CJA31519.1"/>
    </source>
</evidence>
<organism evidence="2 3">
    <name type="scientific">Caenorhabditis japonica</name>
    <dbReference type="NCBI Taxonomy" id="281687"/>
    <lineage>
        <taxon>Eukaryota</taxon>
        <taxon>Metazoa</taxon>
        <taxon>Ecdysozoa</taxon>
        <taxon>Nematoda</taxon>
        <taxon>Chromadorea</taxon>
        <taxon>Rhabditida</taxon>
        <taxon>Rhabditina</taxon>
        <taxon>Rhabditomorpha</taxon>
        <taxon>Rhabditoidea</taxon>
        <taxon>Rhabditidae</taxon>
        <taxon>Peloderinae</taxon>
        <taxon>Caenorhabditis</taxon>
    </lineage>
</organism>
<proteinExistence type="predicted"/>
<feature type="transmembrane region" description="Helical" evidence="1">
    <location>
        <begin position="51"/>
        <end position="69"/>
    </location>
</feature>
<name>A0A8R1IC91_CAEJA</name>
<keyword evidence="1" id="KW-1133">Transmembrane helix</keyword>
<reference evidence="2" key="2">
    <citation type="submission" date="2022-06" db="UniProtKB">
        <authorList>
            <consortium name="EnsemblMetazoa"/>
        </authorList>
    </citation>
    <scope>IDENTIFICATION</scope>
    <source>
        <strain evidence="2">DF5081</strain>
    </source>
</reference>
<dbReference type="Proteomes" id="UP000005237">
    <property type="component" value="Unassembled WGS sequence"/>
</dbReference>
<keyword evidence="1" id="KW-0812">Transmembrane</keyword>
<protein>
    <submittedName>
        <fullName evidence="2">Uncharacterized protein</fullName>
    </submittedName>
</protein>
<evidence type="ECO:0000256" key="1">
    <source>
        <dbReference type="SAM" id="Phobius"/>
    </source>
</evidence>
<feature type="transmembrane region" description="Helical" evidence="1">
    <location>
        <begin position="12"/>
        <end position="30"/>
    </location>
</feature>